<gene>
    <name evidence="3" type="ORF">EI983_18560</name>
</gene>
<evidence type="ECO:0000313" key="3">
    <source>
        <dbReference type="EMBL" id="QGY00157.1"/>
    </source>
</evidence>
<sequence>MTRRKLRPDEVELWRKVAQTTQAMHPERKAGDLPLPKPTPVKAPRAPVERFTLGERAVARLPGHDVAPDLRAQVAASPLQMDKKTFGRLKRGKLSPEGKLDLHGMTLDQAHPALTRFILSAQASGKRLVLVVTGKGKPRDDGGPIPTRLGVLRHNVPHWLAQPPLAQAVLQVSEAHLKHGGGGAYYVYLRRNRGGA</sequence>
<evidence type="ECO:0000256" key="1">
    <source>
        <dbReference type="SAM" id="MobiDB-lite"/>
    </source>
</evidence>
<evidence type="ECO:0000259" key="2">
    <source>
        <dbReference type="PROSITE" id="PS50828"/>
    </source>
</evidence>
<organism evidence="3 4">
    <name type="scientific">Roseovarius faecimaris</name>
    <dbReference type="NCBI Taxonomy" id="2494550"/>
    <lineage>
        <taxon>Bacteria</taxon>
        <taxon>Pseudomonadati</taxon>
        <taxon>Pseudomonadota</taxon>
        <taxon>Alphaproteobacteria</taxon>
        <taxon>Rhodobacterales</taxon>
        <taxon>Roseobacteraceae</taxon>
        <taxon>Roseovarius</taxon>
    </lineage>
</organism>
<dbReference type="PANTHER" id="PTHR35562">
    <property type="entry name" value="DNA ENDONUCLEASE SMRA-RELATED"/>
    <property type="match status" value="1"/>
</dbReference>
<dbReference type="KEGG" id="rom:EI983_18560"/>
<reference evidence="4" key="1">
    <citation type="submission" date="2018-12" db="EMBL/GenBank/DDBJ databases">
        <title>Complete genome sequence of Roseovarius sp. MME-070.</title>
        <authorList>
            <person name="Nam Y.-D."/>
            <person name="Kang J."/>
            <person name="Chung W.-H."/>
            <person name="Park Y.S."/>
        </authorList>
    </citation>
    <scope>NUCLEOTIDE SEQUENCE [LARGE SCALE GENOMIC DNA]</scope>
    <source>
        <strain evidence="4">MME-070</strain>
    </source>
</reference>
<dbReference type="Gene3D" id="3.30.1370.110">
    <property type="match status" value="1"/>
</dbReference>
<accession>A0A6I6IXE9</accession>
<evidence type="ECO:0000313" key="4">
    <source>
        <dbReference type="Proteomes" id="UP000428330"/>
    </source>
</evidence>
<dbReference type="OrthoDB" id="7165597at2"/>
<dbReference type="EMBL" id="CP034348">
    <property type="protein sequence ID" value="QGY00157.1"/>
    <property type="molecule type" value="Genomic_DNA"/>
</dbReference>
<dbReference type="InterPro" id="IPR002625">
    <property type="entry name" value="Smr_dom"/>
</dbReference>
<proteinExistence type="predicted"/>
<dbReference type="Pfam" id="PF01713">
    <property type="entry name" value="Smr"/>
    <property type="match status" value="1"/>
</dbReference>
<feature type="domain" description="Smr" evidence="2">
    <location>
        <begin position="100"/>
        <end position="190"/>
    </location>
</feature>
<dbReference type="SUPFAM" id="SSF160443">
    <property type="entry name" value="SMR domain-like"/>
    <property type="match status" value="1"/>
</dbReference>
<dbReference type="PANTHER" id="PTHR35562:SF2">
    <property type="entry name" value="DNA ENDONUCLEASE SMRA-RELATED"/>
    <property type="match status" value="1"/>
</dbReference>
<keyword evidence="4" id="KW-1185">Reference proteome</keyword>
<dbReference type="AlphaFoldDB" id="A0A6I6IXE9"/>
<dbReference type="InterPro" id="IPR036063">
    <property type="entry name" value="Smr_dom_sf"/>
</dbReference>
<dbReference type="SMART" id="SM00463">
    <property type="entry name" value="SMR"/>
    <property type="match status" value="1"/>
</dbReference>
<dbReference type="Proteomes" id="UP000428330">
    <property type="component" value="Chromosome"/>
</dbReference>
<dbReference type="RefSeq" id="WP_157708836.1">
    <property type="nucleotide sequence ID" value="NZ_CP034348.1"/>
</dbReference>
<feature type="region of interest" description="Disordered" evidence="1">
    <location>
        <begin position="20"/>
        <end position="44"/>
    </location>
</feature>
<protein>
    <submittedName>
        <fullName evidence="3">DNA mismatch repair protein MutS</fullName>
    </submittedName>
</protein>
<name>A0A6I6IXE9_9RHOB</name>
<dbReference type="PROSITE" id="PS50828">
    <property type="entry name" value="SMR"/>
    <property type="match status" value="1"/>
</dbReference>